<comment type="caution">
    <text evidence="1">The sequence shown here is derived from an EMBL/GenBank/DDBJ whole genome shotgun (WGS) entry which is preliminary data.</text>
</comment>
<gene>
    <name evidence="1" type="ORF">N180_04860</name>
</gene>
<protein>
    <submittedName>
        <fullName evidence="1">Uncharacterized protein</fullName>
    </submittedName>
</protein>
<proteinExistence type="predicted"/>
<dbReference type="Proteomes" id="UP000028007">
    <property type="component" value="Unassembled WGS sequence"/>
</dbReference>
<name>A0A081PDF1_9SPHI</name>
<organism evidence="1 2">
    <name type="scientific">Pedobacter antarcticus 4BY</name>
    <dbReference type="NCBI Taxonomy" id="1358423"/>
    <lineage>
        <taxon>Bacteria</taxon>
        <taxon>Pseudomonadati</taxon>
        <taxon>Bacteroidota</taxon>
        <taxon>Sphingobacteriia</taxon>
        <taxon>Sphingobacteriales</taxon>
        <taxon>Sphingobacteriaceae</taxon>
        <taxon>Pedobacter</taxon>
    </lineage>
</organism>
<accession>A0A081PDF1</accession>
<reference evidence="1 2" key="1">
    <citation type="journal article" date="1992" name="Int. J. Syst. Bacteriol.">
        <title>Sphingobacterium antarcticus sp. nov. a Psychrotrophic Bacterium from the Soils of Schirmacher Oasis, Antarctica.</title>
        <authorList>
            <person name="Shivaji S."/>
            <person name="Ray M.K."/>
            <person name="Rao N.S."/>
            <person name="Saiserr L."/>
            <person name="Jagannadham M.V."/>
            <person name="Kumar G.S."/>
            <person name="Reddy G."/>
            <person name="Bhargava P.M."/>
        </authorList>
    </citation>
    <scope>NUCLEOTIDE SEQUENCE [LARGE SCALE GENOMIC DNA]</scope>
    <source>
        <strain evidence="1 2">4BY</strain>
    </source>
</reference>
<keyword evidence="2" id="KW-1185">Reference proteome</keyword>
<evidence type="ECO:0000313" key="1">
    <source>
        <dbReference type="EMBL" id="KEQ28724.1"/>
    </source>
</evidence>
<dbReference type="RefSeq" id="WP_037443796.1">
    <property type="nucleotide sequence ID" value="NZ_JNFF01000110.1"/>
</dbReference>
<dbReference type="OrthoDB" id="1115882at2"/>
<sequence>MKLIITGLLLAIIPGATFSQSTVSRTYPVAAGQKIELKFDYPKIIHVSTWDKKKSRLLPL</sequence>
<dbReference type="AlphaFoldDB" id="A0A081PDF1"/>
<evidence type="ECO:0000313" key="2">
    <source>
        <dbReference type="Proteomes" id="UP000028007"/>
    </source>
</evidence>
<dbReference type="EMBL" id="JNFF01000110">
    <property type="protein sequence ID" value="KEQ28724.1"/>
    <property type="molecule type" value="Genomic_DNA"/>
</dbReference>